<gene>
    <name evidence="2" type="ORF">QR680_013327</name>
</gene>
<comment type="caution">
    <text evidence="2">The sequence shown here is derived from an EMBL/GenBank/DDBJ whole genome shotgun (WGS) entry which is preliminary data.</text>
</comment>
<name>A0AA39I7S3_9BILA</name>
<keyword evidence="1" id="KW-0732">Signal</keyword>
<proteinExistence type="predicted"/>
<feature type="chain" id="PRO_5041451549" evidence="1">
    <location>
        <begin position="21"/>
        <end position="200"/>
    </location>
</feature>
<feature type="signal peptide" evidence="1">
    <location>
        <begin position="1"/>
        <end position="20"/>
    </location>
</feature>
<evidence type="ECO:0000313" key="3">
    <source>
        <dbReference type="Proteomes" id="UP001175271"/>
    </source>
</evidence>
<dbReference type="EMBL" id="JAUCMV010000002">
    <property type="protein sequence ID" value="KAK0418017.1"/>
    <property type="molecule type" value="Genomic_DNA"/>
</dbReference>
<evidence type="ECO:0000256" key="1">
    <source>
        <dbReference type="SAM" id="SignalP"/>
    </source>
</evidence>
<sequence>MSSRALLFLCCAFFAVAVDGDVGTCRHQNPPPSWLTTTGHGLEGWATAGVPPTGPNFCLQGSENKTRLEVDYHINLSRSVVLEQRRLNVSFVNQNACHNKDPRITYCVPFCAMPSLQAVASLKALTSSDPKEVAEAIHAELDKAKDWVVTVIKVNFRAVPQAHLDVQSFPDPSWCSVYIGIDTASDSYLFEIQIARILLS</sequence>
<keyword evidence="3" id="KW-1185">Reference proteome</keyword>
<reference evidence="2" key="1">
    <citation type="submission" date="2023-06" db="EMBL/GenBank/DDBJ databases">
        <title>Genomic analysis of the entomopathogenic nematode Steinernema hermaphroditum.</title>
        <authorList>
            <person name="Schwarz E.M."/>
            <person name="Heppert J.K."/>
            <person name="Baniya A."/>
            <person name="Schwartz H.T."/>
            <person name="Tan C.-H."/>
            <person name="Antoshechkin I."/>
            <person name="Sternberg P.W."/>
            <person name="Goodrich-Blair H."/>
            <person name="Dillman A.R."/>
        </authorList>
    </citation>
    <scope>NUCLEOTIDE SEQUENCE</scope>
    <source>
        <strain evidence="2">PS9179</strain>
        <tissue evidence="2">Whole animal</tissue>
    </source>
</reference>
<organism evidence="2 3">
    <name type="scientific">Steinernema hermaphroditum</name>
    <dbReference type="NCBI Taxonomy" id="289476"/>
    <lineage>
        <taxon>Eukaryota</taxon>
        <taxon>Metazoa</taxon>
        <taxon>Ecdysozoa</taxon>
        <taxon>Nematoda</taxon>
        <taxon>Chromadorea</taxon>
        <taxon>Rhabditida</taxon>
        <taxon>Tylenchina</taxon>
        <taxon>Panagrolaimomorpha</taxon>
        <taxon>Strongyloidoidea</taxon>
        <taxon>Steinernematidae</taxon>
        <taxon>Steinernema</taxon>
    </lineage>
</organism>
<evidence type="ECO:0000313" key="2">
    <source>
        <dbReference type="EMBL" id="KAK0418017.1"/>
    </source>
</evidence>
<dbReference type="AlphaFoldDB" id="A0AA39I7S3"/>
<protein>
    <submittedName>
        <fullName evidence="2">Uncharacterized protein</fullName>
    </submittedName>
</protein>
<dbReference type="Proteomes" id="UP001175271">
    <property type="component" value="Unassembled WGS sequence"/>
</dbReference>
<accession>A0AA39I7S3</accession>